<sequence length="442" mass="47803">MFSNTVGEKSRGLGLTAAHSTRVRLNPGKTFAIGFGMFAISAAWALYNAYVPLKLKDFALPTILIGLIMAIDNICALTIQPLFGILSDSVRTRWGRRLPFAMFLAPICAVALCVVGISKGVAVTVLSVVVYAVLMSMWRAPIVALMPDVTPSSLRSKANGIINLMGSIGAVIALVGGSMLLKRYGMSAAFASGAIIIVIAIVALITMVREPKEYCRESVHAAVRVRPWIRFKEAVMPKLNLNVAERRSFMLIMLTIFSYTIGINALETYFTLYATHDLRMRASAATGALACYAAGSIVFAVIAGIIATHLGRKRTMSIGLILAILAFLPMPWIGNRNIVIPAALLFGMVLTLVLVNALPWIAELGGRAHTGTMTAYYYLATSAGAVISPVMFGAIQQWTGEYRWIFTYAAVFFIAALVCMPFIQHGEVHDEVQTMVPTRQAA</sequence>
<dbReference type="Proteomes" id="UP000216451">
    <property type="component" value="Unassembled WGS sequence"/>
</dbReference>
<evidence type="ECO:0000256" key="3">
    <source>
        <dbReference type="ARBA" id="ARBA00022989"/>
    </source>
</evidence>
<dbReference type="PROSITE" id="PS50850">
    <property type="entry name" value="MFS"/>
    <property type="match status" value="1"/>
</dbReference>
<evidence type="ECO:0000259" key="6">
    <source>
        <dbReference type="PROSITE" id="PS50850"/>
    </source>
</evidence>
<feature type="transmembrane region" description="Helical" evidence="5">
    <location>
        <begin position="98"/>
        <end position="117"/>
    </location>
</feature>
<evidence type="ECO:0000256" key="5">
    <source>
        <dbReference type="SAM" id="Phobius"/>
    </source>
</evidence>
<keyword evidence="8" id="KW-1185">Reference proteome</keyword>
<accession>A0A261G6Z6</accession>
<feature type="transmembrane region" description="Helical" evidence="5">
    <location>
        <begin position="161"/>
        <end position="181"/>
    </location>
</feature>
<dbReference type="InterPro" id="IPR005828">
    <property type="entry name" value="MFS_sugar_transport-like"/>
</dbReference>
<evidence type="ECO:0000256" key="1">
    <source>
        <dbReference type="ARBA" id="ARBA00004651"/>
    </source>
</evidence>
<dbReference type="InterPro" id="IPR011701">
    <property type="entry name" value="MFS"/>
</dbReference>
<evidence type="ECO:0000256" key="4">
    <source>
        <dbReference type="ARBA" id="ARBA00023136"/>
    </source>
</evidence>
<feature type="transmembrane region" description="Helical" evidence="5">
    <location>
        <begin position="404"/>
        <end position="423"/>
    </location>
</feature>
<dbReference type="InterPro" id="IPR020846">
    <property type="entry name" value="MFS_dom"/>
</dbReference>
<feature type="transmembrane region" description="Helical" evidence="5">
    <location>
        <begin position="374"/>
        <end position="398"/>
    </location>
</feature>
<comment type="caution">
    <text evidence="7">The sequence shown here is derived from an EMBL/GenBank/DDBJ whole genome shotgun (WGS) entry which is preliminary data.</text>
</comment>
<feature type="transmembrane region" description="Helical" evidence="5">
    <location>
        <begin position="123"/>
        <end position="140"/>
    </location>
</feature>
<dbReference type="GO" id="GO:0005886">
    <property type="term" value="C:plasma membrane"/>
    <property type="evidence" value="ECO:0007669"/>
    <property type="project" value="UniProtKB-SubCell"/>
</dbReference>
<dbReference type="Gene3D" id="1.20.1250.20">
    <property type="entry name" value="MFS general substrate transporter like domains"/>
    <property type="match status" value="2"/>
</dbReference>
<feature type="transmembrane region" description="Helical" evidence="5">
    <location>
        <begin position="248"/>
        <end position="266"/>
    </location>
</feature>
<keyword evidence="3 5" id="KW-1133">Transmembrane helix</keyword>
<evidence type="ECO:0000256" key="2">
    <source>
        <dbReference type="ARBA" id="ARBA00022692"/>
    </source>
</evidence>
<feature type="transmembrane region" description="Helical" evidence="5">
    <location>
        <begin position="31"/>
        <end position="51"/>
    </location>
</feature>
<dbReference type="GO" id="GO:0022857">
    <property type="term" value="F:transmembrane transporter activity"/>
    <property type="evidence" value="ECO:0007669"/>
    <property type="project" value="InterPro"/>
</dbReference>
<gene>
    <name evidence="7" type="ORF">BAQU_1045</name>
</gene>
<dbReference type="PANTHER" id="PTHR23528">
    <property type="match status" value="1"/>
</dbReference>
<dbReference type="Pfam" id="PF07690">
    <property type="entry name" value="MFS_1"/>
    <property type="match status" value="1"/>
</dbReference>
<proteinExistence type="predicted"/>
<feature type="transmembrane region" description="Helical" evidence="5">
    <location>
        <begin position="187"/>
        <end position="208"/>
    </location>
</feature>
<keyword evidence="2 5" id="KW-0812">Transmembrane</keyword>
<dbReference type="SUPFAM" id="SSF103473">
    <property type="entry name" value="MFS general substrate transporter"/>
    <property type="match status" value="1"/>
</dbReference>
<dbReference type="AlphaFoldDB" id="A0A261G6Z6"/>
<keyword evidence="4 5" id="KW-0472">Membrane</keyword>
<comment type="subcellular location">
    <subcellularLocation>
        <location evidence="1">Cell membrane</location>
        <topology evidence="1">Multi-pass membrane protein</topology>
    </subcellularLocation>
</comment>
<reference evidence="7 8" key="1">
    <citation type="journal article" date="2017" name="BMC Genomics">
        <title>Comparative genomic and phylogenomic analyses of the Bifidobacteriaceae family.</title>
        <authorList>
            <person name="Lugli G.A."/>
            <person name="Milani C."/>
            <person name="Turroni F."/>
            <person name="Duranti S."/>
            <person name="Mancabelli L."/>
            <person name="Mangifesta M."/>
            <person name="Ferrario C."/>
            <person name="Modesto M."/>
            <person name="Mattarelli P."/>
            <person name="Jiri K."/>
            <person name="van Sinderen D."/>
            <person name="Ventura M."/>
        </authorList>
    </citation>
    <scope>NUCLEOTIDE SEQUENCE [LARGE SCALE GENOMIC DNA]</scope>
    <source>
        <strain evidence="7 8">LMG 28769</strain>
    </source>
</reference>
<protein>
    <submittedName>
        <fullName evidence="7">MFS transporter</fullName>
    </submittedName>
</protein>
<dbReference type="EMBL" id="MWXA01000005">
    <property type="protein sequence ID" value="OZG66973.1"/>
    <property type="molecule type" value="Genomic_DNA"/>
</dbReference>
<dbReference type="InterPro" id="IPR036259">
    <property type="entry name" value="MFS_trans_sf"/>
</dbReference>
<dbReference type="PANTHER" id="PTHR23528:SF1">
    <property type="entry name" value="MAJOR FACILITATOR SUPERFAMILY (MFS) PROFILE DOMAIN-CONTAINING PROTEIN"/>
    <property type="match status" value="1"/>
</dbReference>
<feature type="domain" description="Major facilitator superfamily (MFS) profile" evidence="6">
    <location>
        <begin position="29"/>
        <end position="427"/>
    </location>
</feature>
<feature type="transmembrane region" description="Helical" evidence="5">
    <location>
        <begin position="286"/>
        <end position="308"/>
    </location>
</feature>
<organism evidence="7 8">
    <name type="scientific">Bifidobacterium aquikefiri</name>
    <dbReference type="NCBI Taxonomy" id="1653207"/>
    <lineage>
        <taxon>Bacteria</taxon>
        <taxon>Bacillati</taxon>
        <taxon>Actinomycetota</taxon>
        <taxon>Actinomycetes</taxon>
        <taxon>Bifidobacteriales</taxon>
        <taxon>Bifidobacteriaceae</taxon>
        <taxon>Bifidobacterium</taxon>
    </lineage>
</organism>
<dbReference type="Pfam" id="PF00083">
    <property type="entry name" value="Sugar_tr"/>
    <property type="match status" value="1"/>
</dbReference>
<feature type="transmembrane region" description="Helical" evidence="5">
    <location>
        <begin position="63"/>
        <end position="86"/>
    </location>
</feature>
<name>A0A261G6Z6_9BIFI</name>
<evidence type="ECO:0000313" key="7">
    <source>
        <dbReference type="EMBL" id="OZG66973.1"/>
    </source>
</evidence>
<feature type="transmembrane region" description="Helical" evidence="5">
    <location>
        <begin position="338"/>
        <end position="362"/>
    </location>
</feature>
<feature type="transmembrane region" description="Helical" evidence="5">
    <location>
        <begin position="315"/>
        <end position="332"/>
    </location>
</feature>
<evidence type="ECO:0000313" key="8">
    <source>
        <dbReference type="Proteomes" id="UP000216451"/>
    </source>
</evidence>